<keyword evidence="4" id="KW-1185">Reference proteome</keyword>
<protein>
    <submittedName>
        <fullName evidence="3">Terpene cyclase</fullName>
    </submittedName>
</protein>
<accession>M2RGM8</accession>
<gene>
    <name evidence="3" type="primary">ter3</name>
    <name evidence="3" type="ORF">CERSUDRAFT_83368</name>
</gene>
<name>M2RGM8_CERS8</name>
<dbReference type="InterPro" id="IPR024652">
    <property type="entry name" value="Trichodiene_synth"/>
</dbReference>
<dbReference type="InterPro" id="IPR008949">
    <property type="entry name" value="Isoprenoid_synthase_dom_sf"/>
</dbReference>
<keyword evidence="2" id="KW-0456">Lyase</keyword>
<comment type="similarity">
    <text evidence="1">Belongs to the trichodiene synthase family.</text>
</comment>
<dbReference type="EMBL" id="KB445796">
    <property type="protein sequence ID" value="EMD37936.1"/>
    <property type="molecule type" value="Genomic_DNA"/>
</dbReference>
<evidence type="ECO:0000313" key="4">
    <source>
        <dbReference type="Proteomes" id="UP000016930"/>
    </source>
</evidence>
<dbReference type="AlphaFoldDB" id="M2RGM8"/>
<dbReference type="Proteomes" id="UP000016930">
    <property type="component" value="Unassembled WGS sequence"/>
</dbReference>
<evidence type="ECO:0000313" key="3">
    <source>
        <dbReference type="EMBL" id="EMD37936.1"/>
    </source>
</evidence>
<dbReference type="GO" id="GO:0016838">
    <property type="term" value="F:carbon-oxygen lyase activity, acting on phosphates"/>
    <property type="evidence" value="ECO:0007669"/>
    <property type="project" value="InterPro"/>
</dbReference>
<reference evidence="3 4" key="1">
    <citation type="journal article" date="2012" name="Proc. Natl. Acad. Sci. U.S.A.">
        <title>Comparative genomics of Ceriporiopsis subvermispora and Phanerochaete chrysosporium provide insight into selective ligninolysis.</title>
        <authorList>
            <person name="Fernandez-Fueyo E."/>
            <person name="Ruiz-Duenas F.J."/>
            <person name="Ferreira P."/>
            <person name="Floudas D."/>
            <person name="Hibbett D.S."/>
            <person name="Canessa P."/>
            <person name="Larrondo L.F."/>
            <person name="James T.Y."/>
            <person name="Seelenfreund D."/>
            <person name="Lobos S."/>
            <person name="Polanco R."/>
            <person name="Tello M."/>
            <person name="Honda Y."/>
            <person name="Watanabe T."/>
            <person name="Watanabe T."/>
            <person name="Ryu J.S."/>
            <person name="Kubicek C.P."/>
            <person name="Schmoll M."/>
            <person name="Gaskell J."/>
            <person name="Hammel K.E."/>
            <person name="St John F.J."/>
            <person name="Vanden Wymelenberg A."/>
            <person name="Sabat G."/>
            <person name="Splinter BonDurant S."/>
            <person name="Syed K."/>
            <person name="Yadav J.S."/>
            <person name="Doddapaneni H."/>
            <person name="Subramanian V."/>
            <person name="Lavin J.L."/>
            <person name="Oguiza J.A."/>
            <person name="Perez G."/>
            <person name="Pisabarro A.G."/>
            <person name="Ramirez L."/>
            <person name="Santoyo F."/>
            <person name="Master E."/>
            <person name="Coutinho P.M."/>
            <person name="Henrissat B."/>
            <person name="Lombard V."/>
            <person name="Magnuson J.K."/>
            <person name="Kuees U."/>
            <person name="Hori C."/>
            <person name="Igarashi K."/>
            <person name="Samejima M."/>
            <person name="Held B.W."/>
            <person name="Barry K.W."/>
            <person name="LaButti K.M."/>
            <person name="Lapidus A."/>
            <person name="Lindquist E.A."/>
            <person name="Lucas S.M."/>
            <person name="Riley R."/>
            <person name="Salamov A.A."/>
            <person name="Hoffmeister D."/>
            <person name="Schwenk D."/>
            <person name="Hadar Y."/>
            <person name="Yarden O."/>
            <person name="de Vries R.P."/>
            <person name="Wiebenga A."/>
            <person name="Stenlid J."/>
            <person name="Eastwood D."/>
            <person name="Grigoriev I.V."/>
            <person name="Berka R.M."/>
            <person name="Blanchette R.A."/>
            <person name="Kersten P."/>
            <person name="Martinez A.T."/>
            <person name="Vicuna R."/>
            <person name="Cullen D."/>
        </authorList>
    </citation>
    <scope>NUCLEOTIDE SEQUENCE [LARGE SCALE GENOMIC DNA]</scope>
    <source>
        <strain evidence="3 4">B</strain>
    </source>
</reference>
<dbReference type="Gene3D" id="1.10.600.10">
    <property type="entry name" value="Farnesyl Diphosphate Synthase"/>
    <property type="match status" value="1"/>
</dbReference>
<sequence length="322" mass="36343">MAIEIASTTRDTECESAATATREAIDYLLKSFNIDKLPHFERDAALEDRLDEIIQSYAGMKPTRLHMVTGSLMSSVGYCHIKSFETRVFISVYTMLLSMLDCPEVFESLASHNFHHNLLSGSVQCGDDMLGQLAKLLSTAWDHFPQFSASAILTSTLDFLNMCFVENTTDGTLVSASADSLPFIEYRRVYGTGISAAFAVFIWEKDQFPDEKTFLQAMPDIMAFLPYINDIMSFYREESVGEEGTYITDRAYASGKSHLETLRDVVDDTVAVANRVRKLLGEGPARDTWDVFVKNYIAFHVSTPKYRLREIMDVHYVLEDTV</sequence>
<dbReference type="OrthoDB" id="2998174at2759"/>
<proteinExistence type="inferred from homology"/>
<dbReference type="HOGENOM" id="CLU_052212_0_1_1"/>
<dbReference type="Pfam" id="PF06330">
    <property type="entry name" value="TRI5"/>
    <property type="match status" value="1"/>
</dbReference>
<dbReference type="SUPFAM" id="SSF48576">
    <property type="entry name" value="Terpenoid synthases"/>
    <property type="match status" value="1"/>
</dbReference>
<organism evidence="3 4">
    <name type="scientific">Ceriporiopsis subvermispora (strain B)</name>
    <name type="common">White-rot fungus</name>
    <name type="synonym">Gelatoporia subvermispora</name>
    <dbReference type="NCBI Taxonomy" id="914234"/>
    <lineage>
        <taxon>Eukaryota</taxon>
        <taxon>Fungi</taxon>
        <taxon>Dikarya</taxon>
        <taxon>Basidiomycota</taxon>
        <taxon>Agaricomycotina</taxon>
        <taxon>Agaricomycetes</taxon>
        <taxon>Polyporales</taxon>
        <taxon>Gelatoporiaceae</taxon>
        <taxon>Gelatoporia</taxon>
    </lineage>
</organism>
<evidence type="ECO:0000256" key="2">
    <source>
        <dbReference type="ARBA" id="ARBA00023239"/>
    </source>
</evidence>
<evidence type="ECO:0000256" key="1">
    <source>
        <dbReference type="ARBA" id="ARBA00007946"/>
    </source>
</evidence>